<evidence type="ECO:0000259" key="50">
    <source>
        <dbReference type="PROSITE" id="PS52004"/>
    </source>
</evidence>
<evidence type="ECO:0000256" key="48">
    <source>
        <dbReference type="PROSITE-ProRule" id="PRU01363"/>
    </source>
</evidence>
<evidence type="ECO:0000256" key="42">
    <source>
        <dbReference type="ARBA" id="ARBA00049263"/>
    </source>
</evidence>
<dbReference type="Gene3D" id="3.90.180.10">
    <property type="entry name" value="Medium-chain alcohol dehydrogenases, catalytic domain"/>
    <property type="match status" value="1"/>
</dbReference>
<comment type="catalytic activity">
    <reaction evidence="19">
        <text>hexanoyl-[ACP] + malonyl-[ACP] + H(+) = 3-oxooctanoyl-[ACP] + holo-[ACP] + CO2</text>
        <dbReference type="Rhea" id="RHEA:41836"/>
        <dbReference type="Rhea" id="RHEA-COMP:9623"/>
        <dbReference type="Rhea" id="RHEA-COMP:9632"/>
        <dbReference type="Rhea" id="RHEA-COMP:9633"/>
        <dbReference type="Rhea" id="RHEA-COMP:9685"/>
        <dbReference type="ChEBI" id="CHEBI:15378"/>
        <dbReference type="ChEBI" id="CHEBI:16526"/>
        <dbReference type="ChEBI" id="CHEBI:64479"/>
        <dbReference type="ChEBI" id="CHEBI:78449"/>
        <dbReference type="ChEBI" id="CHEBI:78459"/>
        <dbReference type="ChEBI" id="CHEBI:78460"/>
    </reaction>
    <physiologicalReaction direction="left-to-right" evidence="19">
        <dbReference type="Rhea" id="RHEA:41837"/>
    </physiologicalReaction>
</comment>
<evidence type="ECO:0000256" key="22">
    <source>
        <dbReference type="ARBA" id="ARBA00047451"/>
    </source>
</evidence>
<evidence type="ECO:0000256" key="30">
    <source>
        <dbReference type="ARBA" id="ARBA00048281"/>
    </source>
</evidence>
<comment type="catalytic activity">
    <reaction evidence="38">
        <text>3-oxotetradecanoyl-[ACP] + NADPH + H(+) = (3R)-hydroxytetradecanoyl-[ACP] + NADP(+)</text>
        <dbReference type="Rhea" id="RHEA:41888"/>
        <dbReference type="Rhea" id="RHEA-COMP:9645"/>
        <dbReference type="Rhea" id="RHEA-COMP:9646"/>
        <dbReference type="ChEBI" id="CHEBI:15378"/>
        <dbReference type="ChEBI" id="CHEBI:57783"/>
        <dbReference type="ChEBI" id="CHEBI:58349"/>
        <dbReference type="ChEBI" id="CHEBI:78473"/>
        <dbReference type="ChEBI" id="CHEBI:78474"/>
    </reaction>
    <physiologicalReaction direction="left-to-right" evidence="38">
        <dbReference type="Rhea" id="RHEA:41889"/>
    </physiologicalReaction>
</comment>
<dbReference type="Pfam" id="PF14765">
    <property type="entry name" value="PS-DH"/>
    <property type="match status" value="1"/>
</dbReference>
<dbReference type="Gene3D" id="3.30.70.3290">
    <property type="match status" value="1"/>
</dbReference>
<dbReference type="InterPro" id="IPR049552">
    <property type="entry name" value="PKS_DH_N"/>
</dbReference>
<evidence type="ECO:0000256" key="8">
    <source>
        <dbReference type="ARBA" id="ARBA00023332"/>
    </source>
</evidence>
<comment type="catalytic activity">
    <reaction evidence="13">
        <text>(3R)-hydroxytetradecanoyl-[ACP] = (2E)-tetradecenoyl-[ACP] + H2O</text>
        <dbReference type="Rhea" id="RHEA:41892"/>
        <dbReference type="Rhea" id="RHEA-COMP:9646"/>
        <dbReference type="Rhea" id="RHEA-COMP:9647"/>
        <dbReference type="ChEBI" id="CHEBI:15377"/>
        <dbReference type="ChEBI" id="CHEBI:78474"/>
        <dbReference type="ChEBI" id="CHEBI:78475"/>
    </reaction>
    <physiologicalReaction direction="left-to-right" evidence="13">
        <dbReference type="Rhea" id="RHEA:41893"/>
    </physiologicalReaction>
</comment>
<dbReference type="GO" id="GO:0004313">
    <property type="term" value="F:[acyl-carrier-protein] S-acetyltransferase activity"/>
    <property type="evidence" value="ECO:0007669"/>
    <property type="project" value="UniProtKB-EC"/>
</dbReference>
<comment type="catalytic activity">
    <reaction evidence="8">
        <text>(3R)-hydroxyoctanoyl-[ACP] = (2E)-octenoyl-[ACP] + H2O</text>
        <dbReference type="Rhea" id="RHEA:41844"/>
        <dbReference type="Rhea" id="RHEA-COMP:9634"/>
        <dbReference type="Rhea" id="RHEA-COMP:9635"/>
        <dbReference type="ChEBI" id="CHEBI:15377"/>
        <dbReference type="ChEBI" id="CHEBI:78461"/>
        <dbReference type="ChEBI" id="CHEBI:78462"/>
    </reaction>
    <physiologicalReaction direction="left-to-right" evidence="8">
        <dbReference type="Rhea" id="RHEA:41845"/>
    </physiologicalReaction>
</comment>
<comment type="catalytic activity">
    <reaction evidence="21">
        <text>3-oxodecanoyl-[ACP] + NADPH + H(+) = (3R)-hydroxydecanoyl-[ACP] + NADP(+)</text>
        <dbReference type="Rhea" id="RHEA:41856"/>
        <dbReference type="Rhea" id="RHEA-COMP:9637"/>
        <dbReference type="Rhea" id="RHEA-COMP:9638"/>
        <dbReference type="ChEBI" id="CHEBI:15378"/>
        <dbReference type="ChEBI" id="CHEBI:57783"/>
        <dbReference type="ChEBI" id="CHEBI:58349"/>
        <dbReference type="ChEBI" id="CHEBI:78464"/>
        <dbReference type="ChEBI" id="CHEBI:78466"/>
    </reaction>
    <physiologicalReaction direction="left-to-right" evidence="21">
        <dbReference type="Rhea" id="RHEA:41857"/>
    </physiologicalReaction>
</comment>
<evidence type="ECO:0000313" key="52">
    <source>
        <dbReference type="EMBL" id="NER29239.1"/>
    </source>
</evidence>
<evidence type="ECO:0000256" key="12">
    <source>
        <dbReference type="ARBA" id="ARBA00023394"/>
    </source>
</evidence>
<feature type="active site" description="Proton donor; for dehydratase activity" evidence="48">
    <location>
        <position position="865"/>
    </location>
</feature>
<dbReference type="Pfam" id="PF21089">
    <property type="entry name" value="PKS_DH_N"/>
    <property type="match status" value="1"/>
</dbReference>
<dbReference type="EMBL" id="JAAHFQ010000332">
    <property type="protein sequence ID" value="NER29239.1"/>
    <property type="molecule type" value="Genomic_DNA"/>
</dbReference>
<proteinExistence type="predicted"/>
<dbReference type="FunFam" id="3.40.50.720:FF:000209">
    <property type="entry name" value="Polyketide synthase Pks12"/>
    <property type="match status" value="1"/>
</dbReference>
<keyword evidence="4" id="KW-0808">Transferase</keyword>
<evidence type="ECO:0000256" key="19">
    <source>
        <dbReference type="ARBA" id="ARBA00047394"/>
    </source>
</evidence>
<dbReference type="SMART" id="SM00829">
    <property type="entry name" value="PKS_ER"/>
    <property type="match status" value="1"/>
</dbReference>
<dbReference type="InterPro" id="IPR014043">
    <property type="entry name" value="Acyl_transferase_dom"/>
</dbReference>
<evidence type="ECO:0000256" key="38">
    <source>
        <dbReference type="ARBA" id="ARBA00048935"/>
    </source>
</evidence>
<dbReference type="Pfam" id="PF21394">
    <property type="entry name" value="Beta-ketacyl_N"/>
    <property type="match status" value="1"/>
</dbReference>
<comment type="catalytic activity">
    <reaction evidence="10">
        <text>(3R)-hydroxyhexanoyl-[ACP] = (2E)-hexenoyl-[ACP] + H2O</text>
        <dbReference type="Rhea" id="RHEA:41828"/>
        <dbReference type="Rhea" id="RHEA-COMP:9630"/>
        <dbReference type="Rhea" id="RHEA-COMP:9631"/>
        <dbReference type="ChEBI" id="CHEBI:15377"/>
        <dbReference type="ChEBI" id="CHEBI:78457"/>
        <dbReference type="ChEBI" id="CHEBI:78458"/>
    </reaction>
    <physiologicalReaction direction="left-to-right" evidence="10">
        <dbReference type="Rhea" id="RHEA:41829"/>
    </physiologicalReaction>
</comment>
<comment type="catalytic activity">
    <reaction evidence="39">
        <text>(2E)-octadecenoyl-[ACP] + NADPH + H(+) = octadecanoyl-[ACP] + NADP(+)</text>
        <dbReference type="Rhea" id="RHEA:41928"/>
        <dbReference type="Rhea" id="RHEA-COMP:9655"/>
        <dbReference type="Rhea" id="RHEA-COMP:9656"/>
        <dbReference type="ChEBI" id="CHEBI:15378"/>
        <dbReference type="ChEBI" id="CHEBI:57783"/>
        <dbReference type="ChEBI" id="CHEBI:58349"/>
        <dbReference type="ChEBI" id="CHEBI:78489"/>
        <dbReference type="ChEBI" id="CHEBI:78495"/>
    </reaction>
    <physiologicalReaction direction="left-to-right" evidence="39">
        <dbReference type="Rhea" id="RHEA:41929"/>
    </physiologicalReaction>
</comment>
<evidence type="ECO:0000256" key="5">
    <source>
        <dbReference type="ARBA" id="ARBA00022799"/>
    </source>
</evidence>
<feature type="domain" description="Ketosynthase family 3 (KS3)" evidence="50">
    <location>
        <begin position="1"/>
        <end position="172"/>
    </location>
</feature>
<dbReference type="SUPFAM" id="SSF50129">
    <property type="entry name" value="GroES-like"/>
    <property type="match status" value="1"/>
</dbReference>
<dbReference type="InterPro" id="IPR003965">
    <property type="entry name" value="Fatty_acid_synthase"/>
</dbReference>
<evidence type="ECO:0000256" key="2">
    <source>
        <dbReference type="ARBA" id="ARBA00022450"/>
    </source>
</evidence>
<evidence type="ECO:0000256" key="15">
    <source>
        <dbReference type="ARBA" id="ARBA00023401"/>
    </source>
</evidence>
<evidence type="ECO:0000256" key="45">
    <source>
        <dbReference type="ARBA" id="ARBA00049449"/>
    </source>
</evidence>
<dbReference type="Pfam" id="PF22621">
    <property type="entry name" value="CurL-like_PKS_C"/>
    <property type="match status" value="1"/>
</dbReference>
<dbReference type="Gene3D" id="1.10.1200.10">
    <property type="entry name" value="ACP-like"/>
    <property type="match status" value="1"/>
</dbReference>
<comment type="catalytic activity">
    <reaction evidence="47">
        <text>octanoyl-[ACP] + malonyl-[ACP] + H(+) = 3-oxodecanoyl-[ACP] + holo-[ACP] + CO2</text>
        <dbReference type="Rhea" id="RHEA:41852"/>
        <dbReference type="Rhea" id="RHEA-COMP:9623"/>
        <dbReference type="Rhea" id="RHEA-COMP:9636"/>
        <dbReference type="Rhea" id="RHEA-COMP:9637"/>
        <dbReference type="Rhea" id="RHEA-COMP:9685"/>
        <dbReference type="ChEBI" id="CHEBI:15378"/>
        <dbReference type="ChEBI" id="CHEBI:16526"/>
        <dbReference type="ChEBI" id="CHEBI:64479"/>
        <dbReference type="ChEBI" id="CHEBI:78449"/>
        <dbReference type="ChEBI" id="CHEBI:78463"/>
        <dbReference type="ChEBI" id="CHEBI:78464"/>
    </reaction>
    <physiologicalReaction direction="left-to-right" evidence="47">
        <dbReference type="Rhea" id="RHEA:41853"/>
    </physiologicalReaction>
</comment>
<comment type="catalytic activity">
    <reaction evidence="23">
        <text>(2E)-butenoyl-[ACP] + NADPH + H(+) = butanoyl-[ACP] + NADP(+)</text>
        <dbReference type="Rhea" id="RHEA:41812"/>
        <dbReference type="Rhea" id="RHEA-COMP:9627"/>
        <dbReference type="Rhea" id="RHEA-COMP:9628"/>
        <dbReference type="ChEBI" id="CHEBI:15378"/>
        <dbReference type="ChEBI" id="CHEBI:57783"/>
        <dbReference type="ChEBI" id="CHEBI:58349"/>
        <dbReference type="ChEBI" id="CHEBI:78453"/>
        <dbReference type="ChEBI" id="CHEBI:78454"/>
    </reaction>
    <physiologicalReaction direction="left-to-right" evidence="23">
        <dbReference type="Rhea" id="RHEA:41813"/>
    </physiologicalReaction>
</comment>
<dbReference type="Pfam" id="PF13602">
    <property type="entry name" value="ADH_zinc_N_2"/>
    <property type="match status" value="1"/>
</dbReference>
<evidence type="ECO:0000256" key="32">
    <source>
        <dbReference type="ARBA" id="ARBA00048420"/>
    </source>
</evidence>
<comment type="catalytic activity">
    <reaction evidence="11">
        <text>(3R)-hydroxydecanoyl-[ACP] = (2E)-decenoyl-[ACP] + H2O</text>
        <dbReference type="Rhea" id="RHEA:41860"/>
        <dbReference type="Rhea" id="RHEA-COMP:9638"/>
        <dbReference type="Rhea" id="RHEA-COMP:9639"/>
        <dbReference type="ChEBI" id="CHEBI:15377"/>
        <dbReference type="ChEBI" id="CHEBI:78466"/>
        <dbReference type="ChEBI" id="CHEBI:78467"/>
    </reaction>
    <physiologicalReaction direction="left-to-right" evidence="11">
        <dbReference type="Rhea" id="RHEA:41861"/>
    </physiologicalReaction>
</comment>
<evidence type="ECO:0000256" key="10">
    <source>
        <dbReference type="ARBA" id="ARBA00023373"/>
    </source>
</evidence>
<evidence type="ECO:0000256" key="6">
    <source>
        <dbReference type="ARBA" id="ARBA00022898"/>
    </source>
</evidence>
<dbReference type="PROSITE" id="PS50075">
    <property type="entry name" value="CARRIER"/>
    <property type="match status" value="1"/>
</dbReference>
<dbReference type="Gene3D" id="3.10.129.110">
    <property type="entry name" value="Polyketide synthase dehydratase"/>
    <property type="match status" value="1"/>
</dbReference>
<evidence type="ECO:0000256" key="46">
    <source>
        <dbReference type="ARBA" id="ARBA00049521"/>
    </source>
</evidence>
<evidence type="ECO:0000256" key="31">
    <source>
        <dbReference type="ARBA" id="ARBA00048289"/>
    </source>
</evidence>
<dbReference type="SMART" id="SM00825">
    <property type="entry name" value="PKS_KS"/>
    <property type="match status" value="1"/>
</dbReference>
<evidence type="ECO:0000256" key="35">
    <source>
        <dbReference type="ARBA" id="ARBA00048650"/>
    </source>
</evidence>
<dbReference type="FunFam" id="3.40.366.10:FF:000002">
    <property type="entry name" value="Probable polyketide synthase 2"/>
    <property type="match status" value="1"/>
</dbReference>
<comment type="catalytic activity">
    <reaction evidence="44">
        <text>3-oxooctanoyl-[ACP] + NADPH + H(+) = (3R)-hydroxyoctanoyl-[ACP] + NADP(+)</text>
        <dbReference type="Rhea" id="RHEA:41840"/>
        <dbReference type="Rhea" id="RHEA-COMP:9633"/>
        <dbReference type="Rhea" id="RHEA-COMP:9634"/>
        <dbReference type="ChEBI" id="CHEBI:15378"/>
        <dbReference type="ChEBI" id="CHEBI:57783"/>
        <dbReference type="ChEBI" id="CHEBI:58349"/>
        <dbReference type="ChEBI" id="CHEBI:78460"/>
        <dbReference type="ChEBI" id="CHEBI:78461"/>
    </reaction>
    <physiologicalReaction direction="left-to-right" evidence="44">
        <dbReference type="Rhea" id="RHEA:41841"/>
    </physiologicalReaction>
</comment>
<keyword evidence="3" id="KW-0597">Phosphoprotein</keyword>
<dbReference type="InterPro" id="IPR042104">
    <property type="entry name" value="PKS_dehydratase_sf"/>
</dbReference>
<evidence type="ECO:0000256" key="28">
    <source>
        <dbReference type="ARBA" id="ARBA00047961"/>
    </source>
</evidence>
<dbReference type="InterPro" id="IPR020843">
    <property type="entry name" value="ER"/>
</dbReference>
<dbReference type="InterPro" id="IPR050091">
    <property type="entry name" value="PKS_NRPS_Biosynth_Enz"/>
</dbReference>
<dbReference type="GO" id="GO:0004316">
    <property type="term" value="F:3-oxoacyl-[acyl-carrier-protein] reductase (NADPH) activity"/>
    <property type="evidence" value="ECO:0007669"/>
    <property type="project" value="UniProtKB-EC"/>
</dbReference>
<dbReference type="SMART" id="SM01294">
    <property type="entry name" value="PKS_PP_betabranch"/>
    <property type="match status" value="1"/>
</dbReference>
<comment type="catalytic activity">
    <reaction evidence="42">
        <text>3-oxododecanoyl-[ACP] + NADPH + H(+) = (3R)-hydroxydodecanoyl-[ACP] + NADP(+)</text>
        <dbReference type="Rhea" id="RHEA:41872"/>
        <dbReference type="Rhea" id="RHEA-COMP:9641"/>
        <dbReference type="Rhea" id="RHEA-COMP:9642"/>
        <dbReference type="ChEBI" id="CHEBI:15378"/>
        <dbReference type="ChEBI" id="CHEBI:57783"/>
        <dbReference type="ChEBI" id="CHEBI:58349"/>
        <dbReference type="ChEBI" id="CHEBI:78469"/>
        <dbReference type="ChEBI" id="CHEBI:78470"/>
    </reaction>
    <physiologicalReaction direction="left-to-right" evidence="42">
        <dbReference type="Rhea" id="RHEA:41873"/>
    </physiologicalReaction>
</comment>
<dbReference type="InterPro" id="IPR006162">
    <property type="entry name" value="Ppantetheine_attach_site"/>
</dbReference>
<dbReference type="PROSITE" id="PS00012">
    <property type="entry name" value="PHOSPHOPANTETHEINE"/>
    <property type="match status" value="1"/>
</dbReference>
<dbReference type="PRINTS" id="PR01483">
    <property type="entry name" value="FASYNTHASE"/>
</dbReference>
<dbReference type="InterPro" id="IPR020807">
    <property type="entry name" value="PKS_DH"/>
</dbReference>
<comment type="catalytic activity">
    <reaction evidence="46">
        <text>(2E)-decenoyl-[ACP] + NADPH + H(+) = decanoyl-[ACP] + NADP(+)</text>
        <dbReference type="Rhea" id="RHEA:41864"/>
        <dbReference type="Rhea" id="RHEA-COMP:9639"/>
        <dbReference type="Rhea" id="RHEA-COMP:9640"/>
        <dbReference type="ChEBI" id="CHEBI:15378"/>
        <dbReference type="ChEBI" id="CHEBI:57783"/>
        <dbReference type="ChEBI" id="CHEBI:58349"/>
        <dbReference type="ChEBI" id="CHEBI:78467"/>
        <dbReference type="ChEBI" id="CHEBI:78468"/>
    </reaction>
    <physiologicalReaction direction="left-to-right" evidence="46">
        <dbReference type="Rhea" id="RHEA:41865"/>
    </physiologicalReaction>
</comment>
<dbReference type="InterPro" id="IPR016036">
    <property type="entry name" value="Malonyl_transacylase_ACP-bd"/>
</dbReference>
<dbReference type="SMART" id="SM00823">
    <property type="entry name" value="PKS_PP"/>
    <property type="match status" value="1"/>
</dbReference>
<dbReference type="SMART" id="SM00822">
    <property type="entry name" value="PKS_KR"/>
    <property type="match status" value="1"/>
</dbReference>
<comment type="catalytic activity">
    <reaction evidence="30">
        <text>(2E)-dodecenoyl-[ACP] + NADPH + H(+) = dodecanoyl-[ACP] + NADP(+)</text>
        <dbReference type="Rhea" id="RHEA:41880"/>
        <dbReference type="Rhea" id="RHEA-COMP:9643"/>
        <dbReference type="Rhea" id="RHEA-COMP:9644"/>
        <dbReference type="ChEBI" id="CHEBI:15378"/>
        <dbReference type="ChEBI" id="CHEBI:57783"/>
        <dbReference type="ChEBI" id="CHEBI:58349"/>
        <dbReference type="ChEBI" id="CHEBI:65264"/>
        <dbReference type="ChEBI" id="CHEBI:78472"/>
    </reaction>
    <physiologicalReaction direction="left-to-right" evidence="30">
        <dbReference type="Rhea" id="RHEA:41881"/>
    </physiologicalReaction>
</comment>
<comment type="catalytic activity">
    <reaction evidence="36">
        <text>holo-[ACP] + acetyl-CoA = acetyl-[ACP] + CoA</text>
        <dbReference type="Rhea" id="RHEA:41788"/>
        <dbReference type="Rhea" id="RHEA-COMP:9621"/>
        <dbReference type="Rhea" id="RHEA-COMP:9685"/>
        <dbReference type="ChEBI" id="CHEBI:57287"/>
        <dbReference type="ChEBI" id="CHEBI:57288"/>
        <dbReference type="ChEBI" id="CHEBI:64479"/>
        <dbReference type="ChEBI" id="CHEBI:78446"/>
        <dbReference type="EC" id="2.3.1.38"/>
    </reaction>
    <physiologicalReaction direction="left-to-right" evidence="36">
        <dbReference type="Rhea" id="RHEA:41789"/>
    </physiologicalReaction>
</comment>
<dbReference type="GO" id="GO:0019171">
    <property type="term" value="F:(3R)-hydroxyacyl-[acyl-carrier-protein] dehydratase activity"/>
    <property type="evidence" value="ECO:0007669"/>
    <property type="project" value="UniProtKB-EC"/>
</dbReference>
<comment type="catalytic activity">
    <reaction evidence="20">
        <text>a (3R)-hydroxyacyl-[ACP] + NADP(+) = a 3-oxoacyl-[ACP] + NADPH + H(+)</text>
        <dbReference type="Rhea" id="RHEA:17397"/>
        <dbReference type="Rhea" id="RHEA-COMP:9916"/>
        <dbReference type="Rhea" id="RHEA-COMP:9945"/>
        <dbReference type="ChEBI" id="CHEBI:15378"/>
        <dbReference type="ChEBI" id="CHEBI:57783"/>
        <dbReference type="ChEBI" id="CHEBI:58349"/>
        <dbReference type="ChEBI" id="CHEBI:78776"/>
        <dbReference type="ChEBI" id="CHEBI:78827"/>
        <dbReference type="EC" id="1.1.1.100"/>
    </reaction>
    <physiologicalReaction direction="right-to-left" evidence="20">
        <dbReference type="Rhea" id="RHEA:17399"/>
    </physiologicalReaction>
</comment>
<comment type="catalytic activity">
    <reaction evidence="43">
        <text>3-oxohexadecanoyl-[ACP] + NADPH + H(+) = (3R)-hydroxyhexadecanoyl-[ACP] + NADP(+)</text>
        <dbReference type="Rhea" id="RHEA:41904"/>
        <dbReference type="Rhea" id="RHEA-COMP:9649"/>
        <dbReference type="Rhea" id="RHEA-COMP:9650"/>
        <dbReference type="ChEBI" id="CHEBI:15378"/>
        <dbReference type="ChEBI" id="CHEBI:57783"/>
        <dbReference type="ChEBI" id="CHEBI:58349"/>
        <dbReference type="ChEBI" id="CHEBI:78478"/>
        <dbReference type="ChEBI" id="CHEBI:78480"/>
    </reaction>
    <physiologicalReaction direction="left-to-right" evidence="43">
        <dbReference type="Rhea" id="RHEA:41905"/>
    </physiologicalReaction>
</comment>
<evidence type="ECO:0000256" key="3">
    <source>
        <dbReference type="ARBA" id="ARBA00022553"/>
    </source>
</evidence>
<evidence type="ECO:0000256" key="20">
    <source>
        <dbReference type="ARBA" id="ARBA00047400"/>
    </source>
</evidence>
<dbReference type="CDD" id="cd08955">
    <property type="entry name" value="KR_2_FAS_SDR_x"/>
    <property type="match status" value="1"/>
</dbReference>
<evidence type="ECO:0000256" key="24">
    <source>
        <dbReference type="ARBA" id="ARBA00047578"/>
    </source>
</evidence>
<dbReference type="SUPFAM" id="SSF47336">
    <property type="entry name" value="ACP-like"/>
    <property type="match status" value="1"/>
</dbReference>
<evidence type="ECO:0000256" key="37">
    <source>
        <dbReference type="ARBA" id="ARBA00048704"/>
    </source>
</evidence>
<dbReference type="PROSITE" id="PS52004">
    <property type="entry name" value="KS3_2"/>
    <property type="match status" value="1"/>
</dbReference>
<dbReference type="InterPro" id="IPR049900">
    <property type="entry name" value="PKS_mFAS_DH"/>
</dbReference>
<dbReference type="InterPro" id="IPR013154">
    <property type="entry name" value="ADH-like_N"/>
</dbReference>
<comment type="catalytic activity">
    <reaction evidence="29">
        <text>hexadecanoyl-[ACP] + malonyl-[ACP] + H(+) = 3-oxooctadecanoyl-[ACP] + holo-[ACP] + CO2</text>
        <dbReference type="Rhea" id="RHEA:41916"/>
        <dbReference type="Rhea" id="RHEA-COMP:9623"/>
        <dbReference type="Rhea" id="RHEA-COMP:9652"/>
        <dbReference type="Rhea" id="RHEA-COMP:9653"/>
        <dbReference type="Rhea" id="RHEA-COMP:9685"/>
        <dbReference type="ChEBI" id="CHEBI:15378"/>
        <dbReference type="ChEBI" id="CHEBI:16526"/>
        <dbReference type="ChEBI" id="CHEBI:64479"/>
        <dbReference type="ChEBI" id="CHEBI:78449"/>
        <dbReference type="ChEBI" id="CHEBI:78483"/>
        <dbReference type="ChEBI" id="CHEBI:78487"/>
    </reaction>
    <physiologicalReaction direction="left-to-right" evidence="29">
        <dbReference type="Rhea" id="RHEA:41917"/>
    </physiologicalReaction>
</comment>
<comment type="catalytic activity">
    <reaction evidence="45">
        <text>butanoyl-[ACP] + malonyl-[ACP] + H(+) = 3-oxohexanoyl-[ACP] + holo-[ACP] + CO2</text>
        <dbReference type="Rhea" id="RHEA:41820"/>
        <dbReference type="Rhea" id="RHEA-COMP:9623"/>
        <dbReference type="Rhea" id="RHEA-COMP:9628"/>
        <dbReference type="Rhea" id="RHEA-COMP:9629"/>
        <dbReference type="Rhea" id="RHEA-COMP:9685"/>
        <dbReference type="ChEBI" id="CHEBI:15378"/>
        <dbReference type="ChEBI" id="CHEBI:16526"/>
        <dbReference type="ChEBI" id="CHEBI:64479"/>
        <dbReference type="ChEBI" id="CHEBI:78449"/>
        <dbReference type="ChEBI" id="CHEBI:78454"/>
        <dbReference type="ChEBI" id="CHEBI:78456"/>
    </reaction>
    <physiologicalReaction direction="left-to-right" evidence="45">
        <dbReference type="Rhea" id="RHEA:41821"/>
    </physiologicalReaction>
</comment>
<feature type="non-terminal residue" evidence="52">
    <location>
        <position position="1"/>
    </location>
</feature>
<dbReference type="SMART" id="SM00827">
    <property type="entry name" value="PKS_AT"/>
    <property type="match status" value="1"/>
</dbReference>
<dbReference type="InterPro" id="IPR009081">
    <property type="entry name" value="PP-bd_ACP"/>
</dbReference>
<evidence type="ECO:0000256" key="23">
    <source>
        <dbReference type="ARBA" id="ARBA00047500"/>
    </source>
</evidence>
<comment type="catalytic activity">
    <reaction evidence="33">
        <text>a fatty acyl-[ACP] + malonyl-[ACP] + H(+) = a 3-oxoacyl-[ACP] + holo-[ACP] + CO2</text>
        <dbReference type="Rhea" id="RHEA:22836"/>
        <dbReference type="Rhea" id="RHEA-COMP:9623"/>
        <dbReference type="Rhea" id="RHEA-COMP:9685"/>
        <dbReference type="Rhea" id="RHEA-COMP:9916"/>
        <dbReference type="Rhea" id="RHEA-COMP:14125"/>
        <dbReference type="ChEBI" id="CHEBI:15378"/>
        <dbReference type="ChEBI" id="CHEBI:16526"/>
        <dbReference type="ChEBI" id="CHEBI:64479"/>
        <dbReference type="ChEBI" id="CHEBI:78449"/>
        <dbReference type="ChEBI" id="CHEBI:78776"/>
        <dbReference type="ChEBI" id="CHEBI:138651"/>
        <dbReference type="EC" id="2.3.1.41"/>
    </reaction>
    <physiologicalReaction direction="left-to-right" evidence="33">
        <dbReference type="Rhea" id="RHEA:22837"/>
    </physiologicalReaction>
</comment>
<dbReference type="Gene3D" id="3.40.50.720">
    <property type="entry name" value="NAD(P)-binding Rossmann-like Domain"/>
    <property type="match status" value="3"/>
</dbReference>
<dbReference type="InterPro" id="IPR049551">
    <property type="entry name" value="PKS_DH_C"/>
</dbReference>
<keyword evidence="7" id="KW-0456">Lyase</keyword>
<dbReference type="InterPro" id="IPR057326">
    <property type="entry name" value="KR_dom"/>
</dbReference>
<dbReference type="InterPro" id="IPR016035">
    <property type="entry name" value="Acyl_Trfase/lysoPLipase"/>
</dbReference>
<dbReference type="Gene3D" id="3.40.47.10">
    <property type="match status" value="1"/>
</dbReference>
<dbReference type="InterPro" id="IPR014031">
    <property type="entry name" value="Ketoacyl_synth_C"/>
</dbReference>
<evidence type="ECO:0000256" key="4">
    <source>
        <dbReference type="ARBA" id="ARBA00022679"/>
    </source>
</evidence>
<evidence type="ECO:0000256" key="13">
    <source>
        <dbReference type="ARBA" id="ARBA00023398"/>
    </source>
</evidence>
<evidence type="ECO:0000256" key="11">
    <source>
        <dbReference type="ARBA" id="ARBA00023388"/>
    </source>
</evidence>
<dbReference type="InterPro" id="IPR029058">
    <property type="entry name" value="AB_hydrolase_fold"/>
</dbReference>
<dbReference type="GO" id="GO:0141148">
    <property type="term" value="F:enoyl-[acyl-carrier-protein] reductase (NADPH) activity"/>
    <property type="evidence" value="ECO:0007669"/>
    <property type="project" value="UniProtKB-EC"/>
</dbReference>
<evidence type="ECO:0000259" key="51">
    <source>
        <dbReference type="PROSITE" id="PS52019"/>
    </source>
</evidence>
<sequence>DKIHAVIKGSAINNDGALKVGYTAPSVEGQAAVISEALARAKIDASTVSYVEAHGTGTALGDPIEIASLTQAFRETSEEKGFCAIGSVKTNIGHLLEAAGIAGLIKAVLALKHQQIPPSLHFQQPNPNINFEESPFYVNTTLSEWKTNGTPRRAGVSSFGMGGTNAHVVLEEAPEDQNRELLTGNRKRPRHILALSAKTEQALQELAERYVSYLDSAQDAELANICFTANTGRKHFNHRLAVVAESKQQLQEQLAAFPPSIVEVVSSQRKQIAFLFTGQGSQYLGMGHQLYETQPTFREALDRCDEILHSYLDKSLLEVLYPEQGNGEQETGNSFKDIDETTYTQPALFALEYALFQLWKSWGIEPDVVMGHSVGEYVAACVAGVFSLEDGLKLIAERGRLMQALPQDGEMASLLASEEEAIGLQQRFAIAAIGPYAEEVSIAAINGPQSVVISGKREAINAICASLEAEEIKTKKLTVSHAFHSPLMEPMLAEFEQIARQVSFSIPQIQLISNITGEIATDEIATPEYWCRHVREPVQFAASMKGLAGADILVEIGPKPILLGMGRQCLPEHQGLWLPSLRPGQNDWQQLLTSLAELYVQGVSVDWFGFDRDYLRHRENLPTYPFQRQRYWIEAADGWFQSKVTTQKSKVHPLLGQQLDLAGTEEIRFQSQINENSPVWLKDHRVFEDAIFPLTAYLEMALAAGGATCQSEQLRLEEVFIEQALPLSSGENGWDTLQLVLKPEKIGVYSFEIFSLTSSSSAKVQSAWARHAFGQIRDIQQSPGDTRQPKFTQVDIATLQAQCSEQISSQAFYQQLKQRNLNYGSSFQAVEKLWRGKGTVLGQICLPEVLLEEAGDYNLHPALLDACLHILGAIFPEDTYLPLVLEHLQVYQPPGSRLWSYGTIEGENNSKGENLKAELHLLDESGNLVAFLSDLYLRRANPELLQRTPDLKSHLYEVAWQPQALTSPPKKEPGSWLIFTDRDGIGEQIAQKLSEIGHHCILVYSGSAYKQLETQHYQLNPTAPGDFQQLFQQMESSKKNRLTPLGIVYLWSLEADEQNLCDLHLECGNVLHLVQALAKTNLSSRLWLVTRGTQPVVTSAPLQVQQAPLWGLGKAIALEHRELHCTCLDIDHSDTQTATSVKALYRELLSTETEDQIAYRQGVRYLARLQQFQSQESVKQQAFPSSSPVRVTINNYGVLDDIYLAPLKRRQPEPEEVEIQVRAAGLNFRDVLNALGMLKDYYAKHLGIDNPADIPFGFECAGTIVALGENVDNFQIGDEVVALAVGSLSSFVTTKAQNVAPKPQSLSFEEAATIPAAFLTAYYGLCELANIQAGERILIHSAAGGVGQAAVQLAQRTGAEIFGTASEGKWEFLKLMGIDHVMNSRTLEFAEQVMAITNGEGVDIVLNSFNKEFVDKSFEALAQGGRFVELGKIEIWDEQKVQELRPDASYFPFDFGEVSQENPGLITSLFAQLKQEFEQGILKPLPHKIFPIQNLVDAFRFMAGAKHIGKVVLSIPEMKTSSVNQKLVRGDSSYLITGGLGALGLKVANWLVEQGAKNLVLTSRRGISSDAARETVSQLEKVGAAVRVVCADVSKREDVARLLEECRATAPLGGIIHGAGVLDDGVLLQQSVERFSRVMAPKVAGAWNLHNLTLDLPLDFFVCFSSVASSLGTSGQSNYVAANAFLDSLAHHRQALGLPCLTVNWGAWAQTGMVTDLSEAHQRRLKEWGMDFIIPQQGLQMLGQLLQQQAVQVSVMPVNWSKWLGRFPTTPPFYKNVQPSKSIEPKQLDFGEQLEALPPSQRRGLLVEYLRIQVAKTLGVSSPEQIELGQRLFDLGLDSLMAVELRSRLQSSLGCSLRSTLLFDYPTIEALVDYLAQEVLSLEEAESSTQAIPRKELAGNDSYDSTLVTIQPQGSQPPLFFVPGILGNVFYLERLAYYLGSEQPFYGLRSACSSASLSLGLDEDVEPYERIEDIAAHHIKGIQTLQPNGPYLLGGHSFGGKVAFETAQQLRMMGQEVSMLAIVDIQVGVTDKTKEVINWNDTEYIANLAYEWGLALNKDLGVSLEQLQSLSWDEQIDYFLEQLKISGQNYDQNELRRLVKVYKANTQAMSQYLPQESYSGSITLFRAEDLSPKYEFLPNEMATEENPTWGWDKLSTQPLVFDTVPGDHFTMMMEPQVRVLAEKLKYYLAQVI</sequence>
<evidence type="ECO:0000256" key="41">
    <source>
        <dbReference type="ARBA" id="ARBA00049171"/>
    </source>
</evidence>
<dbReference type="PROSITE" id="PS52019">
    <property type="entry name" value="PKS_MFAS_DH"/>
    <property type="match status" value="1"/>
</dbReference>
<dbReference type="GO" id="GO:0004315">
    <property type="term" value="F:3-oxoacyl-[acyl-carrier-protein] synthase activity"/>
    <property type="evidence" value="ECO:0007669"/>
    <property type="project" value="UniProtKB-EC"/>
</dbReference>
<dbReference type="Pfam" id="PF00698">
    <property type="entry name" value="Acyl_transf_1"/>
    <property type="match status" value="1"/>
</dbReference>
<dbReference type="GO" id="GO:0016297">
    <property type="term" value="F:fatty acyl-[ACP] hydrolase activity"/>
    <property type="evidence" value="ECO:0007669"/>
    <property type="project" value="UniProtKB-EC"/>
</dbReference>
<evidence type="ECO:0000256" key="16">
    <source>
        <dbReference type="ARBA" id="ARBA00023402"/>
    </source>
</evidence>
<keyword evidence="6" id="KW-0663">Pyridoxal phosphate</keyword>
<comment type="catalytic activity">
    <reaction evidence="31">
        <text>tetradecanoyl-[ACP] + H2O = tetradecanoate + holo-[ACP] + H(+)</text>
        <dbReference type="Rhea" id="RHEA:30123"/>
        <dbReference type="Rhea" id="RHEA-COMP:9648"/>
        <dbReference type="Rhea" id="RHEA-COMP:9685"/>
        <dbReference type="ChEBI" id="CHEBI:15377"/>
        <dbReference type="ChEBI" id="CHEBI:15378"/>
        <dbReference type="ChEBI" id="CHEBI:30807"/>
        <dbReference type="ChEBI" id="CHEBI:64479"/>
        <dbReference type="ChEBI" id="CHEBI:78477"/>
        <dbReference type="EC" id="3.1.2.14"/>
    </reaction>
    <physiologicalReaction direction="left-to-right" evidence="31">
        <dbReference type="Rhea" id="RHEA:30124"/>
    </physiologicalReaction>
</comment>
<protein>
    <submittedName>
        <fullName evidence="52">SDR family NAD(P)-dependent oxidoreductase</fullName>
    </submittedName>
</protein>
<dbReference type="Pfam" id="PF00975">
    <property type="entry name" value="Thioesterase"/>
    <property type="match status" value="1"/>
</dbReference>
<dbReference type="CDD" id="cd05195">
    <property type="entry name" value="enoyl_red"/>
    <property type="match status" value="1"/>
</dbReference>
<dbReference type="GO" id="GO:0031177">
    <property type="term" value="F:phosphopantetheine binding"/>
    <property type="evidence" value="ECO:0007669"/>
    <property type="project" value="InterPro"/>
</dbReference>
<dbReference type="PANTHER" id="PTHR43775">
    <property type="entry name" value="FATTY ACID SYNTHASE"/>
    <property type="match status" value="1"/>
</dbReference>
<comment type="catalytic activity">
    <reaction evidence="28">
        <text>acetyl-[ACP] + malonyl-[ACP] + H(+) = 3-oxobutanoyl-[ACP] + holo-[ACP] + CO2</text>
        <dbReference type="Rhea" id="RHEA:41800"/>
        <dbReference type="Rhea" id="RHEA-COMP:9621"/>
        <dbReference type="Rhea" id="RHEA-COMP:9623"/>
        <dbReference type="Rhea" id="RHEA-COMP:9625"/>
        <dbReference type="Rhea" id="RHEA-COMP:9685"/>
        <dbReference type="ChEBI" id="CHEBI:15378"/>
        <dbReference type="ChEBI" id="CHEBI:16526"/>
        <dbReference type="ChEBI" id="CHEBI:64479"/>
        <dbReference type="ChEBI" id="CHEBI:78446"/>
        <dbReference type="ChEBI" id="CHEBI:78449"/>
        <dbReference type="ChEBI" id="CHEBI:78450"/>
    </reaction>
    <physiologicalReaction direction="left-to-right" evidence="28">
        <dbReference type="Rhea" id="RHEA:41801"/>
    </physiologicalReaction>
</comment>
<comment type="catalytic activity">
    <reaction evidence="16">
        <text>(3R)-hydroxybutanoyl-[ACP] = (2E)-butenoyl-[ACP] + H2O</text>
        <dbReference type="Rhea" id="RHEA:41808"/>
        <dbReference type="Rhea" id="RHEA-COMP:9626"/>
        <dbReference type="Rhea" id="RHEA-COMP:9627"/>
        <dbReference type="ChEBI" id="CHEBI:15377"/>
        <dbReference type="ChEBI" id="CHEBI:78451"/>
        <dbReference type="ChEBI" id="CHEBI:78453"/>
    </reaction>
    <physiologicalReaction direction="left-to-right" evidence="16">
        <dbReference type="Rhea" id="RHEA:41809"/>
    </physiologicalReaction>
</comment>
<dbReference type="InterPro" id="IPR049490">
    <property type="entry name" value="C883_1060-like_KR_N"/>
</dbReference>
<evidence type="ECO:0000256" key="40">
    <source>
        <dbReference type="ARBA" id="ARBA00049109"/>
    </source>
</evidence>
<dbReference type="SMART" id="SM00826">
    <property type="entry name" value="PKS_DH"/>
    <property type="match status" value="1"/>
</dbReference>
<evidence type="ECO:0000256" key="9">
    <source>
        <dbReference type="ARBA" id="ARBA00023351"/>
    </source>
</evidence>
<dbReference type="InterPro" id="IPR011032">
    <property type="entry name" value="GroES-like_sf"/>
</dbReference>
<feature type="region of interest" description="N-terminal hotdog fold" evidence="48">
    <location>
        <begin position="652"/>
        <end position="783"/>
    </location>
</feature>
<comment type="catalytic activity">
    <reaction evidence="34">
        <text>3-oxohexanoyl-[ACP] + NADPH + H(+) = (3R)-hydroxyhexanoyl-[ACP] + NADP(+)</text>
        <dbReference type="Rhea" id="RHEA:41824"/>
        <dbReference type="Rhea" id="RHEA-COMP:9629"/>
        <dbReference type="Rhea" id="RHEA-COMP:9630"/>
        <dbReference type="ChEBI" id="CHEBI:15378"/>
        <dbReference type="ChEBI" id="CHEBI:57783"/>
        <dbReference type="ChEBI" id="CHEBI:58349"/>
        <dbReference type="ChEBI" id="CHEBI:78456"/>
        <dbReference type="ChEBI" id="CHEBI:78457"/>
    </reaction>
    <physiologicalReaction direction="left-to-right" evidence="34">
        <dbReference type="Rhea" id="RHEA:41825"/>
    </physiologicalReaction>
</comment>
<evidence type="ECO:0000256" key="36">
    <source>
        <dbReference type="ARBA" id="ARBA00048691"/>
    </source>
</evidence>
<dbReference type="Gene3D" id="3.40.50.1820">
    <property type="entry name" value="alpha/beta hydrolase"/>
    <property type="match status" value="1"/>
</dbReference>
<keyword evidence="2" id="KW-0596">Phosphopantetheine</keyword>
<comment type="catalytic activity">
    <reaction evidence="37">
        <text>hexadecanoyl-[ACP] + H2O = hexadecanoate + holo-[ACP] + H(+)</text>
        <dbReference type="Rhea" id="RHEA:41932"/>
        <dbReference type="Rhea" id="RHEA-COMP:9652"/>
        <dbReference type="Rhea" id="RHEA-COMP:9685"/>
        <dbReference type="ChEBI" id="CHEBI:7896"/>
        <dbReference type="ChEBI" id="CHEBI:15377"/>
        <dbReference type="ChEBI" id="CHEBI:15378"/>
        <dbReference type="ChEBI" id="CHEBI:64479"/>
        <dbReference type="ChEBI" id="CHEBI:78483"/>
        <dbReference type="EC" id="3.1.2.14"/>
    </reaction>
    <physiologicalReaction direction="left-to-right" evidence="37">
        <dbReference type="Rhea" id="RHEA:41933"/>
    </physiologicalReaction>
</comment>
<evidence type="ECO:0000256" key="25">
    <source>
        <dbReference type="ARBA" id="ARBA00047810"/>
    </source>
</evidence>
<dbReference type="GO" id="GO:0005835">
    <property type="term" value="C:fatty acid synthase complex"/>
    <property type="evidence" value="ECO:0007669"/>
    <property type="project" value="InterPro"/>
</dbReference>
<evidence type="ECO:0000256" key="18">
    <source>
        <dbReference type="ARBA" id="ARBA00047300"/>
    </source>
</evidence>
<comment type="catalytic activity">
    <reaction evidence="15">
        <text>(3R)-hydroxyhexadecanoyl-[ACP] = (2E)-hexadecenoyl-[ACP] + H2O</text>
        <dbReference type="Rhea" id="RHEA:41908"/>
        <dbReference type="Rhea" id="RHEA-COMP:9650"/>
        <dbReference type="Rhea" id="RHEA-COMP:9651"/>
        <dbReference type="ChEBI" id="CHEBI:15377"/>
        <dbReference type="ChEBI" id="CHEBI:78480"/>
        <dbReference type="ChEBI" id="CHEBI:78481"/>
    </reaction>
    <physiologicalReaction direction="left-to-right" evidence="15">
        <dbReference type="Rhea" id="RHEA:41909"/>
    </physiologicalReaction>
</comment>
<comment type="catalytic activity">
    <reaction evidence="25">
        <text>(2E)-hexadecenoyl-[ACP] + NADPH + H(+) = hexadecanoyl-[ACP] + NADP(+)</text>
        <dbReference type="Rhea" id="RHEA:41912"/>
        <dbReference type="Rhea" id="RHEA-COMP:9651"/>
        <dbReference type="Rhea" id="RHEA-COMP:9652"/>
        <dbReference type="ChEBI" id="CHEBI:15378"/>
        <dbReference type="ChEBI" id="CHEBI:57783"/>
        <dbReference type="ChEBI" id="CHEBI:58349"/>
        <dbReference type="ChEBI" id="CHEBI:78481"/>
        <dbReference type="ChEBI" id="CHEBI:78483"/>
    </reaction>
    <physiologicalReaction direction="left-to-right" evidence="25">
        <dbReference type="Rhea" id="RHEA:41913"/>
    </physiologicalReaction>
</comment>
<evidence type="ECO:0000256" key="7">
    <source>
        <dbReference type="ARBA" id="ARBA00023239"/>
    </source>
</evidence>
<comment type="caution">
    <text evidence="52">The sequence shown here is derived from an EMBL/GenBank/DDBJ whole genome shotgun (WGS) entry which is preliminary data.</text>
</comment>
<dbReference type="InterPro" id="IPR020841">
    <property type="entry name" value="PKS_Beta-ketoAc_synthase_dom"/>
</dbReference>
<dbReference type="SUPFAM" id="SSF52151">
    <property type="entry name" value="FabD/lysophospholipase-like"/>
    <property type="match status" value="1"/>
</dbReference>
<evidence type="ECO:0000256" key="26">
    <source>
        <dbReference type="ARBA" id="ARBA00047897"/>
    </source>
</evidence>
<dbReference type="Pfam" id="PF00550">
    <property type="entry name" value="PP-binding"/>
    <property type="match status" value="1"/>
</dbReference>
<dbReference type="GO" id="GO:0006633">
    <property type="term" value="P:fatty acid biosynthetic process"/>
    <property type="evidence" value="ECO:0007669"/>
    <property type="project" value="InterPro"/>
</dbReference>
<feature type="domain" description="Carrier" evidence="49">
    <location>
        <begin position="1804"/>
        <end position="1879"/>
    </location>
</feature>
<comment type="catalytic activity">
    <reaction evidence="18">
        <text>3-oxooctadecanoyl-[ACP] + NADPH + H(+) = (3R)-hydroxyoctadecanoyl-[ACP] + NADP(+)</text>
        <dbReference type="Rhea" id="RHEA:41920"/>
        <dbReference type="Rhea" id="RHEA-COMP:9653"/>
        <dbReference type="Rhea" id="RHEA-COMP:9654"/>
        <dbReference type="ChEBI" id="CHEBI:15378"/>
        <dbReference type="ChEBI" id="CHEBI:57783"/>
        <dbReference type="ChEBI" id="CHEBI:58349"/>
        <dbReference type="ChEBI" id="CHEBI:78487"/>
        <dbReference type="ChEBI" id="CHEBI:78488"/>
    </reaction>
    <physiologicalReaction direction="left-to-right" evidence="18">
        <dbReference type="Rhea" id="RHEA:41921"/>
    </physiologicalReaction>
</comment>
<comment type="catalytic activity">
    <reaction evidence="26">
        <text>(2E)-hexenoyl-[ACP] + NADPH + H(+) = hexanoyl-[ACP] + NADP(+)</text>
        <dbReference type="Rhea" id="RHEA:41832"/>
        <dbReference type="Rhea" id="RHEA-COMP:9631"/>
        <dbReference type="Rhea" id="RHEA-COMP:9632"/>
        <dbReference type="ChEBI" id="CHEBI:15378"/>
        <dbReference type="ChEBI" id="CHEBI:57783"/>
        <dbReference type="ChEBI" id="CHEBI:58349"/>
        <dbReference type="ChEBI" id="CHEBI:78458"/>
        <dbReference type="ChEBI" id="CHEBI:78459"/>
    </reaction>
    <physiologicalReaction direction="left-to-right" evidence="26">
        <dbReference type="Rhea" id="RHEA:41833"/>
    </physiologicalReaction>
</comment>
<dbReference type="SUPFAM" id="SSF53474">
    <property type="entry name" value="alpha/beta-Hydrolases"/>
    <property type="match status" value="1"/>
</dbReference>
<dbReference type="InterPro" id="IPR013968">
    <property type="entry name" value="PKS_KR"/>
</dbReference>
<dbReference type="InterPro" id="IPR001227">
    <property type="entry name" value="Ac_transferase_dom_sf"/>
</dbReference>
<reference evidence="52" key="1">
    <citation type="submission" date="2019-11" db="EMBL/GenBank/DDBJ databases">
        <title>Genomic insights into an expanded diversity of filamentous marine cyanobacteria reveals the extraordinary biosynthetic potential of Moorea and Okeania.</title>
        <authorList>
            <person name="Ferreira Leao T."/>
            <person name="Wang M."/>
            <person name="Moss N."/>
            <person name="Da Silva R."/>
            <person name="Sanders J."/>
            <person name="Nurk S."/>
            <person name="Gurevich A."/>
            <person name="Humphrey G."/>
            <person name="Reher R."/>
            <person name="Zhu Q."/>
            <person name="Belda-Ferre P."/>
            <person name="Glukhov E."/>
            <person name="Rex R."/>
            <person name="Dorrestein P.C."/>
            <person name="Knight R."/>
            <person name="Pevzner P."/>
            <person name="Gerwick W.H."/>
            <person name="Gerwick L."/>
        </authorList>
    </citation>
    <scope>NUCLEOTIDE SEQUENCE</scope>
    <source>
        <strain evidence="52">SIO1C4</strain>
    </source>
</reference>
<evidence type="ECO:0000256" key="43">
    <source>
        <dbReference type="ARBA" id="ARBA00049414"/>
    </source>
</evidence>
<evidence type="ECO:0000256" key="39">
    <source>
        <dbReference type="ARBA" id="ARBA00049019"/>
    </source>
</evidence>
<dbReference type="InterPro" id="IPR036291">
    <property type="entry name" value="NAD(P)-bd_dom_sf"/>
</dbReference>
<comment type="catalytic activity">
    <reaction evidence="22">
        <text>tetradecanoyl-[ACP] + malonyl-[ACP] + H(+) = 3-oxohexadecanoyl-[ACP] + holo-[ACP] + CO2</text>
        <dbReference type="Rhea" id="RHEA:41900"/>
        <dbReference type="Rhea" id="RHEA-COMP:9623"/>
        <dbReference type="Rhea" id="RHEA-COMP:9648"/>
        <dbReference type="Rhea" id="RHEA-COMP:9649"/>
        <dbReference type="Rhea" id="RHEA-COMP:9685"/>
        <dbReference type="ChEBI" id="CHEBI:15378"/>
        <dbReference type="ChEBI" id="CHEBI:16526"/>
        <dbReference type="ChEBI" id="CHEBI:64479"/>
        <dbReference type="ChEBI" id="CHEBI:78449"/>
        <dbReference type="ChEBI" id="CHEBI:78477"/>
        <dbReference type="ChEBI" id="CHEBI:78478"/>
    </reaction>
    <physiologicalReaction direction="left-to-right" evidence="22">
        <dbReference type="Rhea" id="RHEA:41901"/>
    </physiologicalReaction>
</comment>
<comment type="catalytic activity">
    <reaction evidence="32">
        <text>(2E)-octenoyl-[ACP] + NADPH + H(+) = octanoyl-[ACP] + NADP(+)</text>
        <dbReference type="Rhea" id="RHEA:41848"/>
        <dbReference type="Rhea" id="RHEA-COMP:9635"/>
        <dbReference type="Rhea" id="RHEA-COMP:9636"/>
        <dbReference type="ChEBI" id="CHEBI:15378"/>
        <dbReference type="ChEBI" id="CHEBI:57783"/>
        <dbReference type="ChEBI" id="CHEBI:58349"/>
        <dbReference type="ChEBI" id="CHEBI:78462"/>
        <dbReference type="ChEBI" id="CHEBI:78463"/>
    </reaction>
    <physiologicalReaction direction="left-to-right" evidence="32">
        <dbReference type="Rhea" id="RHEA:41849"/>
    </physiologicalReaction>
</comment>
<evidence type="ECO:0000256" key="29">
    <source>
        <dbReference type="ARBA" id="ARBA00048051"/>
    </source>
</evidence>
<evidence type="ECO:0000256" key="47">
    <source>
        <dbReference type="ARBA" id="ARBA00049533"/>
    </source>
</evidence>
<comment type="function">
    <text evidence="17">Fatty acid synthetase is a multifunctional enzyme that catalyzes the de novo biosynthesis of long-chain saturated fatty acids starting from acetyl-CoA and malonyl-CoA in the presence of NADPH. This multifunctional protein contains 7 catalytic activities and a site for the binding of the prosthetic group 4'-phosphopantetheine of the acyl carrier protein ([ACP]) domain.</text>
</comment>
<comment type="catalytic activity">
    <reaction evidence="9">
        <text>(3R)-hydroxydodecanoyl-[ACP] = (2E)-dodecenoyl-[ACP] + H2O</text>
        <dbReference type="Rhea" id="RHEA:41876"/>
        <dbReference type="Rhea" id="RHEA-COMP:9642"/>
        <dbReference type="Rhea" id="RHEA-COMP:9643"/>
        <dbReference type="ChEBI" id="CHEBI:15377"/>
        <dbReference type="ChEBI" id="CHEBI:78470"/>
        <dbReference type="ChEBI" id="CHEBI:78472"/>
    </reaction>
    <physiologicalReaction direction="left-to-right" evidence="9">
        <dbReference type="Rhea" id="RHEA:41877"/>
    </physiologicalReaction>
</comment>
<evidence type="ECO:0000256" key="1">
    <source>
        <dbReference type="ARBA" id="ARBA00005189"/>
    </source>
</evidence>
<accession>A0A6B3N7Y7</accession>
<feature type="active site" description="Proton acceptor; for dehydratase activity" evidence="48">
    <location>
        <position position="684"/>
    </location>
</feature>
<dbReference type="InterPro" id="IPR001031">
    <property type="entry name" value="Thioesterase"/>
</dbReference>
<comment type="catalytic activity">
    <reaction evidence="27">
        <text>3-oxobutanoyl-[ACP] + NADPH + H(+) = (3R)-hydroxybutanoyl-[ACP] + NADP(+)</text>
        <dbReference type="Rhea" id="RHEA:41804"/>
        <dbReference type="Rhea" id="RHEA-COMP:9625"/>
        <dbReference type="Rhea" id="RHEA-COMP:9626"/>
        <dbReference type="ChEBI" id="CHEBI:15378"/>
        <dbReference type="ChEBI" id="CHEBI:57783"/>
        <dbReference type="ChEBI" id="CHEBI:58349"/>
        <dbReference type="ChEBI" id="CHEBI:78450"/>
        <dbReference type="ChEBI" id="CHEBI:78451"/>
    </reaction>
    <physiologicalReaction direction="left-to-right" evidence="27">
        <dbReference type="Rhea" id="RHEA:41805"/>
    </physiologicalReaction>
</comment>
<comment type="catalytic activity">
    <reaction evidence="40">
        <text>decanoyl-[ACP] + malonyl-[ACP] + H(+) = 3-oxododecanoyl-[ACP] + holo-[ACP] + CO2</text>
        <dbReference type="Rhea" id="RHEA:41868"/>
        <dbReference type="Rhea" id="RHEA-COMP:9623"/>
        <dbReference type="Rhea" id="RHEA-COMP:9640"/>
        <dbReference type="Rhea" id="RHEA-COMP:9641"/>
        <dbReference type="Rhea" id="RHEA-COMP:9685"/>
        <dbReference type="ChEBI" id="CHEBI:15378"/>
        <dbReference type="ChEBI" id="CHEBI:16526"/>
        <dbReference type="ChEBI" id="CHEBI:64479"/>
        <dbReference type="ChEBI" id="CHEBI:78449"/>
        <dbReference type="ChEBI" id="CHEBI:78468"/>
        <dbReference type="ChEBI" id="CHEBI:78469"/>
    </reaction>
    <physiologicalReaction direction="left-to-right" evidence="40">
        <dbReference type="Rhea" id="RHEA:41869"/>
    </physiologicalReaction>
</comment>
<comment type="catalytic activity">
    <reaction evidence="14">
        <text>(3R)-hydroxyoctadecanoyl-[ACP] = (2E)-octadecenoyl-[ACP] + H2O</text>
        <dbReference type="Rhea" id="RHEA:41924"/>
        <dbReference type="Rhea" id="RHEA-COMP:9654"/>
        <dbReference type="Rhea" id="RHEA-COMP:9655"/>
        <dbReference type="ChEBI" id="CHEBI:15377"/>
        <dbReference type="ChEBI" id="CHEBI:78488"/>
        <dbReference type="ChEBI" id="CHEBI:78489"/>
    </reaction>
    <physiologicalReaction direction="left-to-right" evidence="14">
        <dbReference type="Rhea" id="RHEA:41925"/>
    </physiologicalReaction>
</comment>
<comment type="catalytic activity">
    <reaction evidence="24">
        <text>dodecanoyl-[ACP] + malonyl-[ACP] + H(+) = 3-oxotetradecanoyl-[ACP] + holo-[ACP] + CO2</text>
        <dbReference type="Rhea" id="RHEA:41884"/>
        <dbReference type="Rhea" id="RHEA-COMP:9623"/>
        <dbReference type="Rhea" id="RHEA-COMP:9644"/>
        <dbReference type="Rhea" id="RHEA-COMP:9645"/>
        <dbReference type="Rhea" id="RHEA-COMP:9685"/>
        <dbReference type="ChEBI" id="CHEBI:15378"/>
        <dbReference type="ChEBI" id="CHEBI:16526"/>
        <dbReference type="ChEBI" id="CHEBI:64479"/>
        <dbReference type="ChEBI" id="CHEBI:65264"/>
        <dbReference type="ChEBI" id="CHEBI:78449"/>
        <dbReference type="ChEBI" id="CHEBI:78473"/>
    </reaction>
    <physiologicalReaction direction="left-to-right" evidence="24">
        <dbReference type="Rhea" id="RHEA:41885"/>
    </physiologicalReaction>
</comment>
<dbReference type="InterPro" id="IPR016039">
    <property type="entry name" value="Thiolase-like"/>
</dbReference>
<evidence type="ECO:0000256" key="27">
    <source>
        <dbReference type="ARBA" id="ARBA00047953"/>
    </source>
</evidence>
<gene>
    <name evidence="52" type="ORF">F6J89_16810</name>
</gene>
<comment type="catalytic activity">
    <reaction evidence="35">
        <text>a 2,3-saturated acyl-[ACP] + NADP(+) = a (2E)-enoyl-[ACP] + NADPH + H(+)</text>
        <dbReference type="Rhea" id="RHEA:22564"/>
        <dbReference type="Rhea" id="RHEA-COMP:9925"/>
        <dbReference type="Rhea" id="RHEA-COMP:9926"/>
        <dbReference type="ChEBI" id="CHEBI:15378"/>
        <dbReference type="ChEBI" id="CHEBI:57783"/>
        <dbReference type="ChEBI" id="CHEBI:58349"/>
        <dbReference type="ChEBI" id="CHEBI:78784"/>
        <dbReference type="ChEBI" id="CHEBI:78785"/>
        <dbReference type="EC" id="1.3.1.39"/>
    </reaction>
    <physiologicalReaction direction="right-to-left" evidence="35">
        <dbReference type="Rhea" id="RHEA:22566"/>
    </physiologicalReaction>
</comment>
<dbReference type="InterPro" id="IPR020806">
    <property type="entry name" value="PKS_PP-bd"/>
</dbReference>
<dbReference type="Pfam" id="PF02801">
    <property type="entry name" value="Ketoacyl-synt_C"/>
    <property type="match status" value="1"/>
</dbReference>
<dbReference type="Pfam" id="PF08240">
    <property type="entry name" value="ADH_N"/>
    <property type="match status" value="1"/>
</dbReference>
<evidence type="ECO:0000256" key="21">
    <source>
        <dbReference type="ARBA" id="ARBA00047440"/>
    </source>
</evidence>
<dbReference type="GO" id="GO:0004312">
    <property type="term" value="F:fatty acid synthase activity"/>
    <property type="evidence" value="ECO:0007669"/>
    <property type="project" value="InterPro"/>
</dbReference>
<feature type="domain" description="PKS/mFAS DH" evidence="51">
    <location>
        <begin position="652"/>
        <end position="946"/>
    </location>
</feature>
<dbReference type="SUPFAM" id="SSF53901">
    <property type="entry name" value="Thiolase-like"/>
    <property type="match status" value="1"/>
</dbReference>
<dbReference type="PANTHER" id="PTHR43775:SF51">
    <property type="entry name" value="INACTIVE PHENOLPHTHIOCEROL SYNTHESIS POLYKETIDE SYNTHASE TYPE I PKS1-RELATED"/>
    <property type="match status" value="1"/>
</dbReference>
<dbReference type="Pfam" id="PF08659">
    <property type="entry name" value="KR"/>
    <property type="match status" value="1"/>
</dbReference>
<dbReference type="InterPro" id="IPR036736">
    <property type="entry name" value="ACP-like_sf"/>
</dbReference>
<dbReference type="SUPFAM" id="SSF51735">
    <property type="entry name" value="NAD(P)-binding Rossmann-fold domains"/>
    <property type="match status" value="3"/>
</dbReference>
<comment type="catalytic activity">
    <reaction evidence="12">
        <text>a (3R)-hydroxyacyl-[ACP] = a (2E)-enoyl-[ACP] + H2O</text>
        <dbReference type="Rhea" id="RHEA:13097"/>
        <dbReference type="Rhea" id="RHEA-COMP:9925"/>
        <dbReference type="Rhea" id="RHEA-COMP:9945"/>
        <dbReference type="ChEBI" id="CHEBI:15377"/>
        <dbReference type="ChEBI" id="CHEBI:78784"/>
        <dbReference type="ChEBI" id="CHEBI:78827"/>
        <dbReference type="EC" id="4.2.1.59"/>
    </reaction>
    <physiologicalReaction direction="left-to-right" evidence="12">
        <dbReference type="Rhea" id="RHEA:13098"/>
    </physiologicalReaction>
</comment>
<comment type="pathway">
    <text evidence="1">Lipid metabolism.</text>
</comment>
<feature type="region of interest" description="C-terminal hotdog fold" evidence="48">
    <location>
        <begin position="804"/>
        <end position="946"/>
    </location>
</feature>
<evidence type="ECO:0000256" key="17">
    <source>
        <dbReference type="ARBA" id="ARBA00023442"/>
    </source>
</evidence>
<name>A0A6B3N7Y7_9CYAN</name>
<keyword evidence="5" id="KW-0702">S-nitrosylation</keyword>
<dbReference type="Gene3D" id="3.40.366.10">
    <property type="entry name" value="Malonyl-Coenzyme A Acyl Carrier Protein, domain 2"/>
    <property type="match status" value="1"/>
</dbReference>
<evidence type="ECO:0000256" key="34">
    <source>
        <dbReference type="ARBA" id="ARBA00048571"/>
    </source>
</evidence>
<evidence type="ECO:0000256" key="33">
    <source>
        <dbReference type="ARBA" id="ARBA00048506"/>
    </source>
</evidence>
<evidence type="ECO:0000256" key="14">
    <source>
        <dbReference type="ARBA" id="ARBA00023399"/>
    </source>
</evidence>
<comment type="catalytic activity">
    <reaction evidence="41">
        <text>(2E)-tetradecenoyl-[ACP] + NADPH + H(+) = tetradecanoyl-[ACP] + NADP(+)</text>
        <dbReference type="Rhea" id="RHEA:41896"/>
        <dbReference type="Rhea" id="RHEA-COMP:9647"/>
        <dbReference type="Rhea" id="RHEA-COMP:9648"/>
        <dbReference type="ChEBI" id="CHEBI:15378"/>
        <dbReference type="ChEBI" id="CHEBI:57783"/>
        <dbReference type="ChEBI" id="CHEBI:58349"/>
        <dbReference type="ChEBI" id="CHEBI:78475"/>
        <dbReference type="ChEBI" id="CHEBI:78477"/>
    </reaction>
    <physiologicalReaction direction="left-to-right" evidence="41">
        <dbReference type="Rhea" id="RHEA:41897"/>
    </physiologicalReaction>
</comment>
<dbReference type="SUPFAM" id="SSF55048">
    <property type="entry name" value="Probable ACP-binding domain of malonyl-CoA ACP transacylase"/>
    <property type="match status" value="1"/>
</dbReference>
<evidence type="ECO:0000259" key="49">
    <source>
        <dbReference type="PROSITE" id="PS50075"/>
    </source>
</evidence>
<dbReference type="CDD" id="cd00833">
    <property type="entry name" value="PKS"/>
    <property type="match status" value="1"/>
</dbReference>
<evidence type="ECO:0000256" key="44">
    <source>
        <dbReference type="ARBA" id="ARBA00049422"/>
    </source>
</evidence>
<organism evidence="52">
    <name type="scientific">Symploca sp. SIO1C4</name>
    <dbReference type="NCBI Taxonomy" id="2607765"/>
    <lineage>
        <taxon>Bacteria</taxon>
        <taxon>Bacillati</taxon>
        <taxon>Cyanobacteriota</taxon>
        <taxon>Cyanophyceae</taxon>
        <taxon>Coleofasciculales</taxon>
        <taxon>Coleofasciculaceae</taxon>
        <taxon>Symploca</taxon>
    </lineage>
</organism>